<dbReference type="PROSITE" id="PS50082">
    <property type="entry name" value="WD_REPEATS_2"/>
    <property type="match status" value="1"/>
</dbReference>
<dbReference type="Proteomes" id="UP000770015">
    <property type="component" value="Unassembled WGS sequence"/>
</dbReference>
<dbReference type="InterPro" id="IPR037590">
    <property type="entry name" value="WDR24"/>
</dbReference>
<feature type="compositionally biased region" description="Basic residues" evidence="7">
    <location>
        <begin position="473"/>
        <end position="485"/>
    </location>
</feature>
<keyword evidence="5" id="KW-0862">Zinc</keyword>
<feature type="region of interest" description="Disordered" evidence="7">
    <location>
        <begin position="1243"/>
        <end position="1293"/>
    </location>
</feature>
<evidence type="ECO:0000256" key="7">
    <source>
        <dbReference type="SAM" id="MobiDB-lite"/>
    </source>
</evidence>
<feature type="region of interest" description="Disordered" evidence="7">
    <location>
        <begin position="451"/>
        <end position="505"/>
    </location>
</feature>
<dbReference type="SUPFAM" id="SSF50978">
    <property type="entry name" value="WD40 repeat-like"/>
    <property type="match status" value="1"/>
</dbReference>
<dbReference type="SMART" id="SM00320">
    <property type="entry name" value="WD40"/>
    <property type="match status" value="5"/>
</dbReference>
<dbReference type="PROSITE" id="PS50294">
    <property type="entry name" value="WD_REPEATS_REGION"/>
    <property type="match status" value="1"/>
</dbReference>
<dbReference type="PANTHER" id="PTHR46200">
    <property type="entry name" value="GATOR COMPLEX PROTEIN WDR24"/>
    <property type="match status" value="1"/>
</dbReference>
<evidence type="ECO:0000256" key="2">
    <source>
        <dbReference type="ARBA" id="ARBA00022723"/>
    </source>
</evidence>
<keyword evidence="1 6" id="KW-0853">WD repeat</keyword>
<feature type="region of interest" description="Disordered" evidence="7">
    <location>
        <begin position="671"/>
        <end position="696"/>
    </location>
</feature>
<evidence type="ECO:0000256" key="5">
    <source>
        <dbReference type="ARBA" id="ARBA00022833"/>
    </source>
</evidence>
<dbReference type="OrthoDB" id="60955at2759"/>
<protein>
    <submittedName>
        <fullName evidence="8">WD repeat-containing protein</fullName>
    </submittedName>
</protein>
<keyword evidence="3" id="KW-0677">Repeat</keyword>
<dbReference type="GO" id="GO:0005829">
    <property type="term" value="C:cytosol"/>
    <property type="evidence" value="ECO:0007669"/>
    <property type="project" value="TreeGrafter"/>
</dbReference>
<comment type="caution">
    <text evidence="8">The sequence shown here is derived from an EMBL/GenBank/DDBJ whole genome shotgun (WGS) entry which is preliminary data.</text>
</comment>
<evidence type="ECO:0000313" key="8">
    <source>
        <dbReference type="EMBL" id="KAH6669683.1"/>
    </source>
</evidence>
<organism evidence="8 9">
    <name type="scientific">Plectosphaerella plurivora</name>
    <dbReference type="NCBI Taxonomy" id="936078"/>
    <lineage>
        <taxon>Eukaryota</taxon>
        <taxon>Fungi</taxon>
        <taxon>Dikarya</taxon>
        <taxon>Ascomycota</taxon>
        <taxon>Pezizomycotina</taxon>
        <taxon>Sordariomycetes</taxon>
        <taxon>Hypocreomycetidae</taxon>
        <taxon>Glomerellales</taxon>
        <taxon>Plectosphaerellaceae</taxon>
        <taxon>Plectosphaerella</taxon>
    </lineage>
</organism>
<evidence type="ECO:0000256" key="3">
    <source>
        <dbReference type="ARBA" id="ARBA00022737"/>
    </source>
</evidence>
<dbReference type="InterPro" id="IPR036322">
    <property type="entry name" value="WD40_repeat_dom_sf"/>
</dbReference>
<sequence>MYSRDNKIMRKLLGKATPDNSTDTTPTIGTTSTSNLQQSYRPSASQYVNYDAKYPIFSVDASSDHRAALLGSGHVLKTIHFDGLQVKEGVDVRAAIVAASNPIKSAASSGASDQLSVKDAKFANDTTIFTACSNGKIFSYDIGRIATGGSAMDCVQMREDSRQVNTIDVNPHWVSTLLSGSQDGYIRYFDIRAPVQSRAGGMTYKARASFKCNADGVRHAKWSPKDGYQLACGTENGAVLKWDVRKPNTPLLRITAHEKHCNSISWHPDGNHLISAGWDQRCAVWDLSKTADKRQKPKWVVHTPAPVSSVAWRPALWSASAQGKRAAQIAVSYESASVARFGIKAVQIWDLARPSLPFKELDWFSSPPSSMVWLDQDILWTVGDDCQFHQCDLAFAPKTVDRIPTSSSAFSSRGDVAMFLDERPHQRPRPTTIHHPEVAAAARTVYGSSPTAPMLSISRSDSEDDVMGSFIGPRKRTGGRKRRSSLRSNPALSTTPPSGPNPADEVFGLEHAMKITGSFKSQQAMAVGKIPSAVKVNNYQYLTQCYLETLQRELPNVAGCKPLVERVTLILETFACAAQNVEQFRLAQTWRILAYAMNLLLTQRAQFHLQSRLGQFAKVPSMARLKDLDKNGELKVLTRTGEIQALRRTSAVSATLGASLTARSLLSEEIESTSNVPTPVARPVREDDPTHNEYRPGMKLTPVIELDNFSLPPAASTFQDSPRKRLDSAPLSVTSQESESTQMSSTEGYDFYDTDAIATAIDVPDVQEVPPPKPPGVARHNSDDSFSQMFSMSENSRKTSQPEVSQPLRIETVEEHEDEDRGEYESRIRGREIPSPEATKPPPRQRRPMQPESPEEVFMISQTTIDSDTVASEAPSQTASLRLGHSFEDHAPLHVGVVSSSPAVTVQHTHHRLDSTPTIIESDYFPWADDPPYPFPLASTSAAPSGPPLNPYVLIERALEFELQTSVYNAAAMMLLLKPLLPDSVIDPARAASILRTHHIRLGNMRLFVEAALLRNLCVQGWPEGMPDWGENYTAIFGPAQQGVKGGLLCPSCRKPREIDPKQGPGALWQCDRCKTNMAPCAVCGHREASAAVLPVAEGLSQAKQQEEETMSVWWYCPGCAHGGHATCIQGWHAPNGLDEPASADGFDGSGGCCPLDGCGHACLPGKWRDEKTLQRSDEVGRAAVEKARIIPPRKTSSATNSPSILPMGGSAPLRDGIEVPQSRAVESVRETLAGAAAVWAGGGGRPAHSSMGGGHQAAATPSAGILSSSPGRAVERGDKERRKSVKFVPTER</sequence>
<evidence type="ECO:0000256" key="6">
    <source>
        <dbReference type="PROSITE-ProRule" id="PRU00221"/>
    </source>
</evidence>
<name>A0A9P9A6C5_9PEZI</name>
<evidence type="ECO:0000313" key="9">
    <source>
        <dbReference type="Proteomes" id="UP000770015"/>
    </source>
</evidence>
<accession>A0A9P9A6C5</accession>
<feature type="compositionally biased region" description="Basic and acidic residues" evidence="7">
    <location>
        <begin position="823"/>
        <end position="834"/>
    </location>
</feature>
<proteinExistence type="predicted"/>
<dbReference type="GO" id="GO:0061700">
    <property type="term" value="C:GATOR2 complex"/>
    <property type="evidence" value="ECO:0007669"/>
    <property type="project" value="TreeGrafter"/>
</dbReference>
<keyword evidence="9" id="KW-1185">Reference proteome</keyword>
<dbReference type="GO" id="GO:0008270">
    <property type="term" value="F:zinc ion binding"/>
    <property type="evidence" value="ECO:0007669"/>
    <property type="project" value="UniProtKB-KW"/>
</dbReference>
<dbReference type="InterPro" id="IPR001680">
    <property type="entry name" value="WD40_rpt"/>
</dbReference>
<dbReference type="GO" id="GO:1904263">
    <property type="term" value="P:positive regulation of TORC1 signaling"/>
    <property type="evidence" value="ECO:0007669"/>
    <property type="project" value="TreeGrafter"/>
</dbReference>
<feature type="repeat" description="WD" evidence="6">
    <location>
        <begin position="254"/>
        <end position="295"/>
    </location>
</feature>
<feature type="region of interest" description="Disordered" evidence="7">
    <location>
        <begin position="1194"/>
        <end position="1215"/>
    </location>
</feature>
<dbReference type="Pfam" id="PF00400">
    <property type="entry name" value="WD40"/>
    <property type="match status" value="1"/>
</dbReference>
<dbReference type="PANTHER" id="PTHR46200:SF1">
    <property type="entry name" value="GATOR COMPLEX PROTEIN WDR24"/>
    <property type="match status" value="1"/>
</dbReference>
<feature type="compositionally biased region" description="Basic and acidic residues" evidence="7">
    <location>
        <begin position="683"/>
        <end position="696"/>
    </location>
</feature>
<dbReference type="Gene3D" id="2.130.10.10">
    <property type="entry name" value="YVTN repeat-like/Quinoprotein amine dehydrogenase"/>
    <property type="match status" value="2"/>
</dbReference>
<evidence type="ECO:0000256" key="4">
    <source>
        <dbReference type="ARBA" id="ARBA00022771"/>
    </source>
</evidence>
<feature type="compositionally biased region" description="Gly residues" evidence="7">
    <location>
        <begin position="1243"/>
        <end position="1256"/>
    </location>
</feature>
<feature type="compositionally biased region" description="Low complexity" evidence="7">
    <location>
        <begin position="784"/>
        <end position="793"/>
    </location>
</feature>
<dbReference type="InterPro" id="IPR015943">
    <property type="entry name" value="WD40/YVTN_repeat-like_dom_sf"/>
</dbReference>
<feature type="region of interest" description="Disordered" evidence="7">
    <location>
        <begin position="714"/>
        <end position="747"/>
    </location>
</feature>
<dbReference type="InterPro" id="IPR019775">
    <property type="entry name" value="WD40_repeat_CS"/>
</dbReference>
<dbReference type="PROSITE" id="PS00678">
    <property type="entry name" value="WD_REPEATS_1"/>
    <property type="match status" value="1"/>
</dbReference>
<evidence type="ECO:0000256" key="1">
    <source>
        <dbReference type="ARBA" id="ARBA00022574"/>
    </source>
</evidence>
<keyword evidence="4" id="KW-0863">Zinc-finger</keyword>
<dbReference type="EMBL" id="JAGSXJ010000031">
    <property type="protein sequence ID" value="KAH6669683.1"/>
    <property type="molecule type" value="Genomic_DNA"/>
</dbReference>
<feature type="compositionally biased region" description="Polar residues" evidence="7">
    <location>
        <begin position="1195"/>
        <end position="1204"/>
    </location>
</feature>
<gene>
    <name evidence="8" type="ORF">F5X68DRAFT_50637</name>
</gene>
<keyword evidence="2" id="KW-0479">Metal-binding</keyword>
<dbReference type="GO" id="GO:0016239">
    <property type="term" value="P:positive regulation of macroautophagy"/>
    <property type="evidence" value="ECO:0007669"/>
    <property type="project" value="TreeGrafter"/>
</dbReference>
<feature type="region of interest" description="Disordered" evidence="7">
    <location>
        <begin position="764"/>
        <end position="852"/>
    </location>
</feature>
<feature type="region of interest" description="Disordered" evidence="7">
    <location>
        <begin position="13"/>
        <end position="36"/>
    </location>
</feature>
<reference evidence="8" key="1">
    <citation type="journal article" date="2021" name="Nat. Commun.">
        <title>Genetic determinants of endophytism in the Arabidopsis root mycobiome.</title>
        <authorList>
            <person name="Mesny F."/>
            <person name="Miyauchi S."/>
            <person name="Thiergart T."/>
            <person name="Pickel B."/>
            <person name="Atanasova L."/>
            <person name="Karlsson M."/>
            <person name="Huettel B."/>
            <person name="Barry K.W."/>
            <person name="Haridas S."/>
            <person name="Chen C."/>
            <person name="Bauer D."/>
            <person name="Andreopoulos W."/>
            <person name="Pangilinan J."/>
            <person name="LaButti K."/>
            <person name="Riley R."/>
            <person name="Lipzen A."/>
            <person name="Clum A."/>
            <person name="Drula E."/>
            <person name="Henrissat B."/>
            <person name="Kohler A."/>
            <person name="Grigoriev I.V."/>
            <person name="Martin F.M."/>
            <person name="Hacquard S."/>
        </authorList>
    </citation>
    <scope>NUCLEOTIDE SEQUENCE</scope>
    <source>
        <strain evidence="8">MPI-SDFR-AT-0117</strain>
    </source>
</reference>
<feature type="compositionally biased region" description="Low complexity" evidence="7">
    <location>
        <begin position="21"/>
        <end position="34"/>
    </location>
</feature>
<feature type="compositionally biased region" description="Low complexity" evidence="7">
    <location>
        <begin position="732"/>
        <end position="747"/>
    </location>
</feature>
<dbReference type="GO" id="GO:0005774">
    <property type="term" value="C:vacuolar membrane"/>
    <property type="evidence" value="ECO:0007669"/>
    <property type="project" value="TreeGrafter"/>
</dbReference>